<keyword evidence="2" id="KW-1185">Reference proteome</keyword>
<sequence length="59" mass="6732">MQDLNRAGSTAWMMNVYPKRDRRQKIYVAFGHHIPSPIHAPAWFISMTMLGTSSAPMQV</sequence>
<dbReference type="AlphaFoldDB" id="A0AAN7ZCI4"/>
<name>A0AAN7ZCI4_9PEZI</name>
<dbReference type="Proteomes" id="UP001305414">
    <property type="component" value="Unassembled WGS sequence"/>
</dbReference>
<gene>
    <name evidence="1" type="ORF">RRF57_010087</name>
</gene>
<protein>
    <submittedName>
        <fullName evidence="1">Uncharacterized protein</fullName>
    </submittedName>
</protein>
<reference evidence="1 2" key="1">
    <citation type="submission" date="2023-10" db="EMBL/GenBank/DDBJ databases">
        <title>Draft genome sequence of Xylaria bambusicola isolate GMP-LS, the root and basal stem rot pathogen of sugarcane in Indonesia.</title>
        <authorList>
            <person name="Selvaraj P."/>
            <person name="Muralishankar V."/>
            <person name="Muruganantham S."/>
            <person name="Sp S."/>
            <person name="Haryani S."/>
            <person name="Lau K.J.X."/>
            <person name="Naqvi N.I."/>
        </authorList>
    </citation>
    <scope>NUCLEOTIDE SEQUENCE [LARGE SCALE GENOMIC DNA]</scope>
    <source>
        <strain evidence="1">GMP-LS</strain>
    </source>
</reference>
<dbReference type="EMBL" id="JAWHQM010000040">
    <property type="protein sequence ID" value="KAK5634373.1"/>
    <property type="molecule type" value="Genomic_DNA"/>
</dbReference>
<accession>A0AAN7ZCI4</accession>
<organism evidence="1 2">
    <name type="scientific">Xylaria bambusicola</name>
    <dbReference type="NCBI Taxonomy" id="326684"/>
    <lineage>
        <taxon>Eukaryota</taxon>
        <taxon>Fungi</taxon>
        <taxon>Dikarya</taxon>
        <taxon>Ascomycota</taxon>
        <taxon>Pezizomycotina</taxon>
        <taxon>Sordariomycetes</taxon>
        <taxon>Xylariomycetidae</taxon>
        <taxon>Xylariales</taxon>
        <taxon>Xylariaceae</taxon>
        <taxon>Xylaria</taxon>
    </lineage>
</organism>
<proteinExistence type="predicted"/>
<evidence type="ECO:0000313" key="2">
    <source>
        <dbReference type="Proteomes" id="UP001305414"/>
    </source>
</evidence>
<comment type="caution">
    <text evidence="1">The sequence shown here is derived from an EMBL/GenBank/DDBJ whole genome shotgun (WGS) entry which is preliminary data.</text>
</comment>
<evidence type="ECO:0000313" key="1">
    <source>
        <dbReference type="EMBL" id="KAK5634373.1"/>
    </source>
</evidence>